<evidence type="ECO:0000256" key="1">
    <source>
        <dbReference type="ARBA" id="ARBA00000695"/>
    </source>
</evidence>
<dbReference type="AlphaFoldDB" id="A0A8H8T0X9"/>
<comment type="cofactor">
    <cofactor evidence="2 10">
        <name>Ca(2+)</name>
        <dbReference type="ChEBI" id="CHEBI:29108"/>
    </cofactor>
</comment>
<dbReference type="Pfam" id="PF03211">
    <property type="entry name" value="Pectate_lyase"/>
    <property type="match status" value="1"/>
</dbReference>
<dbReference type="PANTHER" id="PTHR33407">
    <property type="entry name" value="PECTATE LYASE F-RELATED"/>
    <property type="match status" value="1"/>
</dbReference>
<proteinExistence type="inferred from homology"/>
<name>A0A8H8T0X9_9AGAM</name>
<dbReference type="InterPro" id="IPR012334">
    <property type="entry name" value="Pectin_lyas_fold"/>
</dbReference>
<comment type="similarity">
    <text evidence="4 10">Belongs to the polysaccharide lyase 3 family.</text>
</comment>
<keyword evidence="8 10" id="KW-0456">Lyase</keyword>
<dbReference type="InterPro" id="IPR011050">
    <property type="entry name" value="Pectin_lyase_fold/virulence"/>
</dbReference>
<evidence type="ECO:0000313" key="13">
    <source>
        <dbReference type="Proteomes" id="UP000650533"/>
    </source>
</evidence>
<dbReference type="PANTHER" id="PTHR33407:SF9">
    <property type="entry name" value="PECTATE LYASE F-RELATED"/>
    <property type="match status" value="1"/>
</dbReference>
<evidence type="ECO:0000313" key="12">
    <source>
        <dbReference type="EMBL" id="QRW24162.1"/>
    </source>
</evidence>
<dbReference type="Gene3D" id="2.160.20.10">
    <property type="entry name" value="Single-stranded right-handed beta-helix, Pectin lyase-like"/>
    <property type="match status" value="1"/>
</dbReference>
<evidence type="ECO:0000256" key="3">
    <source>
        <dbReference type="ARBA" id="ARBA00004613"/>
    </source>
</evidence>
<dbReference type="RefSeq" id="XP_043184399.1">
    <property type="nucleotide sequence ID" value="XM_043330302.1"/>
</dbReference>
<keyword evidence="5 10" id="KW-0964">Secreted</keyword>
<evidence type="ECO:0000256" key="4">
    <source>
        <dbReference type="ARBA" id="ARBA00006463"/>
    </source>
</evidence>
<dbReference type="SUPFAM" id="SSF51126">
    <property type="entry name" value="Pectin lyase-like"/>
    <property type="match status" value="1"/>
</dbReference>
<comment type="catalytic activity">
    <reaction evidence="1 10">
        <text>Eliminative cleavage of (1-&gt;4)-alpha-D-galacturonan to give oligosaccharides with 4-deoxy-alpha-D-galact-4-enuronosyl groups at their non-reducing ends.</text>
        <dbReference type="EC" id="4.2.2.2"/>
    </reaction>
</comment>
<dbReference type="InterPro" id="IPR004898">
    <property type="entry name" value="Pectate_lyase_PlyH/PlyE-like"/>
</dbReference>
<keyword evidence="6" id="KW-0732">Signal</keyword>
<accession>A0A8H8T0X9</accession>
<evidence type="ECO:0000256" key="8">
    <source>
        <dbReference type="ARBA" id="ARBA00023239"/>
    </source>
</evidence>
<comment type="function">
    <text evidence="9 10">Pectinolytic enzyme consist of four classes of enzymes: pectin lyase, polygalacturonase, pectin methylesterase and rhamnogalacturonase. Among pectinolytic enzymes, pectin lyase is the most important in depolymerization of pectin, since it cleaves internal glycosidic bonds of highly methylated pectins. Favors pectate, the anion, over pectin, the methyl ester.</text>
</comment>
<dbReference type="KEGG" id="rsx:RhiXN_10486"/>
<dbReference type="GO" id="GO:0005576">
    <property type="term" value="C:extracellular region"/>
    <property type="evidence" value="ECO:0007669"/>
    <property type="project" value="UniProtKB-SubCell"/>
</dbReference>
<feature type="region of interest" description="Disordered" evidence="11">
    <location>
        <begin position="256"/>
        <end position="280"/>
    </location>
</feature>
<evidence type="ECO:0000256" key="11">
    <source>
        <dbReference type="SAM" id="MobiDB-lite"/>
    </source>
</evidence>
<evidence type="ECO:0000256" key="9">
    <source>
        <dbReference type="ARBA" id="ARBA00025679"/>
    </source>
</evidence>
<organism evidence="12 13">
    <name type="scientific">Rhizoctonia solani</name>
    <dbReference type="NCBI Taxonomy" id="456999"/>
    <lineage>
        <taxon>Eukaryota</taxon>
        <taxon>Fungi</taxon>
        <taxon>Dikarya</taxon>
        <taxon>Basidiomycota</taxon>
        <taxon>Agaricomycotina</taxon>
        <taxon>Agaricomycetes</taxon>
        <taxon>Cantharellales</taxon>
        <taxon>Ceratobasidiaceae</taxon>
        <taxon>Rhizoctonia</taxon>
    </lineage>
</organism>
<sequence>MYKRKAAGGVLSIFSSDLLYYQPSLAYYYLHHHGSALARYLCHRRRHVRSDCACAPSEKRAASCSFPNPSVSTNVKLSAARTIKAGETFDGKNLRYGRGVKCGGQKEGGTKDAVFILESGATLANAVIGTDQNEGVHCQGPCTIRNVWFEDVCEDAITIRQSSGTSTITGGGAKSASDKVVQHNGGGLVKIDSYCVQDFGKLYRSCGNCGTQVKRQVQISNIIARNGKLLAGVNSNFGDVATIDQDELVHQPDIGVRHVPGQQQGRRADDADQEHGQRQF</sequence>
<dbReference type="EMBL" id="CP059668">
    <property type="protein sequence ID" value="QRW24162.1"/>
    <property type="molecule type" value="Genomic_DNA"/>
</dbReference>
<keyword evidence="7 10" id="KW-0106">Calcium</keyword>
<feature type="compositionally biased region" description="Basic and acidic residues" evidence="11">
    <location>
        <begin position="266"/>
        <end position="280"/>
    </location>
</feature>
<evidence type="ECO:0000256" key="6">
    <source>
        <dbReference type="ARBA" id="ARBA00022729"/>
    </source>
</evidence>
<protein>
    <recommendedName>
        <fullName evidence="10">Pectate lyase</fullName>
        <ecNumber evidence="10">4.2.2.2</ecNumber>
    </recommendedName>
</protein>
<evidence type="ECO:0000256" key="10">
    <source>
        <dbReference type="RuleBase" id="RU367009"/>
    </source>
</evidence>
<evidence type="ECO:0000256" key="7">
    <source>
        <dbReference type="ARBA" id="ARBA00022837"/>
    </source>
</evidence>
<gene>
    <name evidence="12" type="ORF">RhiXN_10486</name>
</gene>
<dbReference type="GeneID" id="67032765"/>
<comment type="subcellular location">
    <subcellularLocation>
        <location evidence="3 10">Secreted</location>
    </subcellularLocation>
</comment>
<dbReference type="Proteomes" id="UP000650533">
    <property type="component" value="Chromosome 11"/>
</dbReference>
<evidence type="ECO:0000256" key="5">
    <source>
        <dbReference type="ARBA" id="ARBA00022525"/>
    </source>
</evidence>
<dbReference type="GO" id="GO:0045490">
    <property type="term" value="P:pectin catabolic process"/>
    <property type="evidence" value="ECO:0007669"/>
    <property type="project" value="TreeGrafter"/>
</dbReference>
<reference evidence="12" key="1">
    <citation type="submission" date="2020-05" db="EMBL/GenBank/DDBJ databases">
        <title>Evolutionary and genomic comparisons of hybrid uninucleate and nonhybrid Rhizoctonia fungi.</title>
        <authorList>
            <person name="Li C."/>
            <person name="Chen X."/>
        </authorList>
    </citation>
    <scope>NUCLEOTIDE SEQUENCE</scope>
    <source>
        <strain evidence="12">AG-1 IA</strain>
    </source>
</reference>
<dbReference type="GO" id="GO:0030570">
    <property type="term" value="F:pectate lyase activity"/>
    <property type="evidence" value="ECO:0007669"/>
    <property type="project" value="UniProtKB-UniRule"/>
</dbReference>
<dbReference type="EC" id="4.2.2.2" evidence="10"/>
<evidence type="ECO:0000256" key="2">
    <source>
        <dbReference type="ARBA" id="ARBA00001913"/>
    </source>
</evidence>